<sequence>MATEFFDLKGAFLLDFLPLRDYQGSKLLRYALQTQVRHSTKVTRVLSQGVVFLNDKTQNYTARLIQDHNRCFGWENWITRTTASILPHRTFTYSLY</sequence>
<dbReference type="EMBL" id="BMAW01077110">
    <property type="protein sequence ID" value="GFU04679.1"/>
    <property type="molecule type" value="Genomic_DNA"/>
</dbReference>
<proteinExistence type="predicted"/>
<dbReference type="Proteomes" id="UP000887013">
    <property type="component" value="Unassembled WGS sequence"/>
</dbReference>
<keyword evidence="2" id="KW-1185">Reference proteome</keyword>
<evidence type="ECO:0000313" key="1">
    <source>
        <dbReference type="EMBL" id="GFU04679.1"/>
    </source>
</evidence>
<comment type="caution">
    <text evidence="1">The sequence shown here is derived from an EMBL/GenBank/DDBJ whole genome shotgun (WGS) entry which is preliminary data.</text>
</comment>
<protein>
    <submittedName>
        <fullName evidence="1">Uncharacterized protein</fullName>
    </submittedName>
</protein>
<gene>
    <name evidence="1" type="ORF">NPIL_650561</name>
</gene>
<reference evidence="1" key="1">
    <citation type="submission" date="2020-08" db="EMBL/GenBank/DDBJ databases">
        <title>Multicomponent nature underlies the extraordinary mechanical properties of spider dragline silk.</title>
        <authorList>
            <person name="Kono N."/>
            <person name="Nakamura H."/>
            <person name="Mori M."/>
            <person name="Yoshida Y."/>
            <person name="Ohtoshi R."/>
            <person name="Malay A.D."/>
            <person name="Moran D.A.P."/>
            <person name="Tomita M."/>
            <person name="Numata K."/>
            <person name="Arakawa K."/>
        </authorList>
    </citation>
    <scope>NUCLEOTIDE SEQUENCE</scope>
</reference>
<dbReference type="AlphaFoldDB" id="A0A8X6Q3K1"/>
<organism evidence="1 2">
    <name type="scientific">Nephila pilipes</name>
    <name type="common">Giant wood spider</name>
    <name type="synonym">Nephila maculata</name>
    <dbReference type="NCBI Taxonomy" id="299642"/>
    <lineage>
        <taxon>Eukaryota</taxon>
        <taxon>Metazoa</taxon>
        <taxon>Ecdysozoa</taxon>
        <taxon>Arthropoda</taxon>
        <taxon>Chelicerata</taxon>
        <taxon>Arachnida</taxon>
        <taxon>Araneae</taxon>
        <taxon>Araneomorphae</taxon>
        <taxon>Entelegynae</taxon>
        <taxon>Araneoidea</taxon>
        <taxon>Nephilidae</taxon>
        <taxon>Nephila</taxon>
    </lineage>
</organism>
<name>A0A8X6Q3K1_NEPPI</name>
<accession>A0A8X6Q3K1</accession>
<evidence type="ECO:0000313" key="2">
    <source>
        <dbReference type="Proteomes" id="UP000887013"/>
    </source>
</evidence>